<protein>
    <submittedName>
        <fullName evidence="1">Uncharacterized protein</fullName>
    </submittedName>
</protein>
<proteinExistence type="predicted"/>
<dbReference type="AlphaFoldDB" id="A0A3E0WN42"/>
<evidence type="ECO:0000313" key="2">
    <source>
        <dbReference type="Proteomes" id="UP000256488"/>
    </source>
</evidence>
<reference evidence="1 2" key="1">
    <citation type="submission" date="2017-05" db="EMBL/GenBank/DDBJ databases">
        <title>Virgibacillus sp. AK90 isolated from a saltern of Kakinada, India.</title>
        <authorList>
            <person name="Gupta V."/>
            <person name="Sidhu C."/>
            <person name="Korpole S."/>
            <person name="Pinnaka A.K."/>
        </authorList>
    </citation>
    <scope>NUCLEOTIDE SEQUENCE [LARGE SCALE GENOMIC DNA]</scope>
    <source>
        <strain evidence="1 2">AK90</strain>
    </source>
</reference>
<dbReference type="EMBL" id="NFZX01000038">
    <property type="protein sequence ID" value="RFA33365.1"/>
    <property type="molecule type" value="Genomic_DNA"/>
</dbReference>
<accession>A0A3E0WN42</accession>
<sequence>MALEVLKMRIAESIRTTYALKFLYCKMSVDVSEADGKIAAPTSSLGYTLKYETIGGGERKPC</sequence>
<dbReference type="Proteomes" id="UP000256488">
    <property type="component" value="Unassembled WGS sequence"/>
</dbReference>
<name>A0A3E0WN42_9BACI</name>
<organism evidence="1 2">
    <name type="scientific">Virgibacillus dokdonensis</name>
    <dbReference type="NCBI Taxonomy" id="302167"/>
    <lineage>
        <taxon>Bacteria</taxon>
        <taxon>Bacillati</taxon>
        <taxon>Bacillota</taxon>
        <taxon>Bacilli</taxon>
        <taxon>Bacillales</taxon>
        <taxon>Bacillaceae</taxon>
        <taxon>Virgibacillus</taxon>
    </lineage>
</organism>
<comment type="caution">
    <text evidence="1">The sequence shown here is derived from an EMBL/GenBank/DDBJ whole genome shotgun (WGS) entry which is preliminary data.</text>
</comment>
<evidence type="ECO:0000313" key="1">
    <source>
        <dbReference type="EMBL" id="RFA33365.1"/>
    </source>
</evidence>
<gene>
    <name evidence="1" type="ORF">CAI16_14900</name>
</gene>